<feature type="transmembrane region" description="Helical" evidence="7">
    <location>
        <begin position="275"/>
        <end position="296"/>
    </location>
</feature>
<dbReference type="PANTHER" id="PTHR43045">
    <property type="entry name" value="SHIKIMATE TRANSPORTER"/>
    <property type="match status" value="1"/>
</dbReference>
<keyword evidence="5 7" id="KW-1133">Transmembrane helix</keyword>
<dbReference type="GO" id="GO:0022857">
    <property type="term" value="F:transmembrane transporter activity"/>
    <property type="evidence" value="ECO:0007669"/>
    <property type="project" value="InterPro"/>
</dbReference>
<name>A0A328ABA6_9CAUL</name>
<dbReference type="PANTHER" id="PTHR43045:SF2">
    <property type="entry name" value="INNER MEMBRANE METABOLITE TRANSPORT PROTEIN YHJE"/>
    <property type="match status" value="1"/>
</dbReference>
<dbReference type="AlphaFoldDB" id="A0A328ABA6"/>
<keyword evidence="3" id="KW-1003">Cell membrane</keyword>
<dbReference type="Pfam" id="PF00083">
    <property type="entry name" value="Sugar_tr"/>
    <property type="match status" value="2"/>
</dbReference>
<evidence type="ECO:0000256" key="2">
    <source>
        <dbReference type="ARBA" id="ARBA00022448"/>
    </source>
</evidence>
<dbReference type="FunFam" id="1.20.1250.20:FF:000001">
    <property type="entry name" value="Dicarboxylate MFS transporter"/>
    <property type="match status" value="1"/>
</dbReference>
<comment type="subcellular location">
    <subcellularLocation>
        <location evidence="1">Cell membrane</location>
        <topology evidence="1">Multi-pass membrane protein</topology>
    </subcellularLocation>
</comment>
<evidence type="ECO:0000256" key="1">
    <source>
        <dbReference type="ARBA" id="ARBA00004651"/>
    </source>
</evidence>
<protein>
    <submittedName>
        <fullName evidence="9">MFS transporter</fullName>
    </submittedName>
</protein>
<evidence type="ECO:0000313" key="10">
    <source>
        <dbReference type="Proteomes" id="UP000249254"/>
    </source>
</evidence>
<feature type="domain" description="Major facilitator superfamily (MFS) profile" evidence="8">
    <location>
        <begin position="12"/>
        <end position="420"/>
    </location>
</feature>
<organism evidence="9 10">
    <name type="scientific">Phenylobacterium soli</name>
    <dbReference type="NCBI Taxonomy" id="2170551"/>
    <lineage>
        <taxon>Bacteria</taxon>
        <taxon>Pseudomonadati</taxon>
        <taxon>Pseudomonadota</taxon>
        <taxon>Alphaproteobacteria</taxon>
        <taxon>Caulobacterales</taxon>
        <taxon>Caulobacteraceae</taxon>
        <taxon>Phenylobacterium</taxon>
    </lineage>
</organism>
<reference evidence="10" key="1">
    <citation type="submission" date="2018-05" db="EMBL/GenBank/DDBJ databases">
        <authorList>
            <person name="Li X."/>
        </authorList>
    </citation>
    <scope>NUCLEOTIDE SEQUENCE [LARGE SCALE GENOMIC DNA]</scope>
    <source>
        <strain evidence="10">LX32</strain>
    </source>
</reference>
<keyword evidence="2" id="KW-0813">Transport</keyword>
<feature type="transmembrane region" description="Helical" evidence="7">
    <location>
        <begin position="112"/>
        <end position="140"/>
    </location>
</feature>
<dbReference type="Proteomes" id="UP000249254">
    <property type="component" value="Unassembled WGS sequence"/>
</dbReference>
<dbReference type="Gene3D" id="1.20.1250.20">
    <property type="entry name" value="MFS general substrate transporter like domains"/>
    <property type="match status" value="2"/>
</dbReference>
<evidence type="ECO:0000313" key="9">
    <source>
        <dbReference type="EMBL" id="RAK51737.1"/>
    </source>
</evidence>
<proteinExistence type="predicted"/>
<keyword evidence="4 7" id="KW-0812">Transmembrane</keyword>
<feature type="transmembrane region" description="Helical" evidence="7">
    <location>
        <begin position="398"/>
        <end position="416"/>
    </location>
</feature>
<dbReference type="OrthoDB" id="9783227at2"/>
<dbReference type="RefSeq" id="WP_111530299.1">
    <property type="nucleotide sequence ID" value="NZ_JBHRSG010000003.1"/>
</dbReference>
<feature type="transmembrane region" description="Helical" evidence="7">
    <location>
        <begin position="86"/>
        <end position="106"/>
    </location>
</feature>
<keyword evidence="10" id="KW-1185">Reference proteome</keyword>
<feature type="transmembrane region" description="Helical" evidence="7">
    <location>
        <begin position="185"/>
        <end position="206"/>
    </location>
</feature>
<dbReference type="CDD" id="cd17369">
    <property type="entry name" value="MFS_ShiA_like"/>
    <property type="match status" value="1"/>
</dbReference>
<comment type="caution">
    <text evidence="9">The sequence shown here is derived from an EMBL/GenBank/DDBJ whole genome shotgun (WGS) entry which is preliminary data.</text>
</comment>
<dbReference type="PROSITE" id="PS50850">
    <property type="entry name" value="MFS"/>
    <property type="match status" value="1"/>
</dbReference>
<dbReference type="EMBL" id="QFYQ01000002">
    <property type="protein sequence ID" value="RAK51737.1"/>
    <property type="molecule type" value="Genomic_DNA"/>
</dbReference>
<accession>A0A328ABA6</accession>
<feature type="transmembrane region" description="Helical" evidence="7">
    <location>
        <begin position="239"/>
        <end position="263"/>
    </location>
</feature>
<feature type="transmembrane region" description="Helical" evidence="7">
    <location>
        <begin position="12"/>
        <end position="43"/>
    </location>
</feature>
<evidence type="ECO:0000256" key="5">
    <source>
        <dbReference type="ARBA" id="ARBA00022989"/>
    </source>
</evidence>
<dbReference type="InterPro" id="IPR036259">
    <property type="entry name" value="MFS_trans_sf"/>
</dbReference>
<feature type="transmembrane region" description="Helical" evidence="7">
    <location>
        <begin position="369"/>
        <end position="386"/>
    </location>
</feature>
<evidence type="ECO:0000256" key="6">
    <source>
        <dbReference type="ARBA" id="ARBA00023136"/>
    </source>
</evidence>
<dbReference type="InterPro" id="IPR005828">
    <property type="entry name" value="MFS_sugar_transport-like"/>
</dbReference>
<feature type="transmembrane region" description="Helical" evidence="7">
    <location>
        <begin position="161"/>
        <end position="179"/>
    </location>
</feature>
<dbReference type="SUPFAM" id="SSF103473">
    <property type="entry name" value="MFS general substrate transporter"/>
    <property type="match status" value="1"/>
</dbReference>
<feature type="transmembrane region" description="Helical" evidence="7">
    <location>
        <begin position="55"/>
        <end position="74"/>
    </location>
</feature>
<evidence type="ECO:0000256" key="4">
    <source>
        <dbReference type="ARBA" id="ARBA00022692"/>
    </source>
</evidence>
<gene>
    <name evidence="9" type="ORF">DJ017_18065</name>
</gene>
<evidence type="ECO:0000256" key="3">
    <source>
        <dbReference type="ARBA" id="ARBA00022475"/>
    </source>
</evidence>
<dbReference type="GO" id="GO:0005886">
    <property type="term" value="C:plasma membrane"/>
    <property type="evidence" value="ECO:0007669"/>
    <property type="project" value="UniProtKB-SubCell"/>
</dbReference>
<evidence type="ECO:0000256" key="7">
    <source>
        <dbReference type="SAM" id="Phobius"/>
    </source>
</evidence>
<feature type="transmembrane region" description="Helical" evidence="7">
    <location>
        <begin position="305"/>
        <end position="326"/>
    </location>
</feature>
<dbReference type="InterPro" id="IPR020846">
    <property type="entry name" value="MFS_dom"/>
</dbReference>
<feature type="transmembrane region" description="Helical" evidence="7">
    <location>
        <begin position="332"/>
        <end position="357"/>
    </location>
</feature>
<sequence>MSAPSAPSTRRILTASLVGTAVEFYDFYIYATAASLVLGGLFFPKASPSAQLMSSYATFAVAFFARPVGAAFFGHFGDRIGRKSTLVASLMTMGGSTVLIGLLPTYELAGWLAPFLLCVLRFGQGFGLGGEWGGAALLAIENAPPKWRARFGMFPQLGAPVGFIAANGLFLILGLLLSPDQFKAWGWRIPFLLSAILVGLGLWVRLKITETPVFKEAMEAAEPSAVPMAEVVKRHPLRLLGGTFAVVACFAIFYLATAFALGYGVATLHYSRTTFLGVELGAIVFLAAGILIAGWWSDRTTPRHVLLAGCLGTIAVGLVMGPVMGAGSLVAIWAWLSAALFMMGFVYGPLGAFLPALFPPRVRYSGTSIAFNVGGILGGGLAPMVAQALADRGGLTPVGWYLAAAAAVSFVAIAPLKREA</sequence>
<keyword evidence="6 7" id="KW-0472">Membrane</keyword>
<evidence type="ECO:0000259" key="8">
    <source>
        <dbReference type="PROSITE" id="PS50850"/>
    </source>
</evidence>